<dbReference type="EMBL" id="JBBBZM010000169">
    <property type="protein sequence ID" value="KAL0632430.1"/>
    <property type="molecule type" value="Genomic_DNA"/>
</dbReference>
<protein>
    <submittedName>
        <fullName evidence="1">Uncharacterized protein</fullName>
    </submittedName>
</protein>
<evidence type="ECO:0000313" key="1">
    <source>
        <dbReference type="EMBL" id="KAL0632430.1"/>
    </source>
</evidence>
<proteinExistence type="predicted"/>
<organism evidence="1 2">
    <name type="scientific">Discina gigas</name>
    <dbReference type="NCBI Taxonomy" id="1032678"/>
    <lineage>
        <taxon>Eukaryota</taxon>
        <taxon>Fungi</taxon>
        <taxon>Dikarya</taxon>
        <taxon>Ascomycota</taxon>
        <taxon>Pezizomycotina</taxon>
        <taxon>Pezizomycetes</taxon>
        <taxon>Pezizales</taxon>
        <taxon>Discinaceae</taxon>
        <taxon>Discina</taxon>
    </lineage>
</organism>
<accession>A0ABR3G904</accession>
<keyword evidence="2" id="KW-1185">Reference proteome</keyword>
<evidence type="ECO:0000313" key="2">
    <source>
        <dbReference type="Proteomes" id="UP001447188"/>
    </source>
</evidence>
<comment type="caution">
    <text evidence="1">The sequence shown here is derived from an EMBL/GenBank/DDBJ whole genome shotgun (WGS) entry which is preliminary data.</text>
</comment>
<name>A0ABR3G904_9PEZI</name>
<sequence length="222" mass="24513">MESQNSLPSAGADDTITCFKALMIFSNFKVSSDCAILGSPVSAFNVTTRCQQALDLVNYLLTPKEALCPDTCTDIIWSFNSLLHLINEKDWRADVFDDDDDTDGNDNDDVPAETLLFWGRGWRLMDDNDDVSAGDDNDVPEGDSDGEKDRLTHAVKCLLYFILAAQGYQGTVTDDMVDLTIITRFRVLLHLDGGTDETMAEAVTYLNDFLSLIAKKSQSSSL</sequence>
<gene>
    <name evidence="1" type="ORF">Q9L58_008683</name>
</gene>
<dbReference type="Proteomes" id="UP001447188">
    <property type="component" value="Unassembled WGS sequence"/>
</dbReference>
<reference evidence="1 2" key="1">
    <citation type="submission" date="2024-02" db="EMBL/GenBank/DDBJ databases">
        <title>Discinaceae phylogenomics.</title>
        <authorList>
            <person name="Dirks A.C."/>
            <person name="James T.Y."/>
        </authorList>
    </citation>
    <scope>NUCLEOTIDE SEQUENCE [LARGE SCALE GENOMIC DNA]</scope>
    <source>
        <strain evidence="1 2">ACD0624</strain>
    </source>
</reference>